<proteinExistence type="predicted"/>
<keyword evidence="4" id="KW-1185">Reference proteome</keyword>
<organism evidence="3 4">
    <name type="scientific">Haloarcula mannanilytica</name>
    <dbReference type="NCBI Taxonomy" id="2509225"/>
    <lineage>
        <taxon>Archaea</taxon>
        <taxon>Methanobacteriati</taxon>
        <taxon>Methanobacteriota</taxon>
        <taxon>Stenosarchaea group</taxon>
        <taxon>Halobacteria</taxon>
        <taxon>Halobacteriales</taxon>
        <taxon>Haloarculaceae</taxon>
        <taxon>Haloarcula</taxon>
    </lineage>
</organism>
<feature type="compositionally biased region" description="Polar residues" evidence="1">
    <location>
        <begin position="583"/>
        <end position="592"/>
    </location>
</feature>
<accession>A0A4C2ERH8</accession>
<dbReference type="InterPro" id="IPR011050">
    <property type="entry name" value="Pectin_lyase_fold/virulence"/>
</dbReference>
<dbReference type="AlphaFoldDB" id="A0A4C2ERH8"/>
<dbReference type="InterPro" id="IPR012334">
    <property type="entry name" value="Pectin_lyas_fold"/>
</dbReference>
<gene>
    <name evidence="3" type="ORF">Harman_40650</name>
</gene>
<comment type="caution">
    <text evidence="3">The sequence shown here is derived from an EMBL/GenBank/DDBJ whole genome shotgun (WGS) entry which is preliminary data.</text>
</comment>
<feature type="region of interest" description="Disordered" evidence="1">
    <location>
        <begin position="45"/>
        <end position="69"/>
    </location>
</feature>
<reference evidence="3 4" key="1">
    <citation type="submission" date="2019-02" db="EMBL/GenBank/DDBJ databases">
        <title>Haloarcula mannanilyticum sp. nov., a mannan degrading haloarchaeon isolated from commercial salt.</title>
        <authorList>
            <person name="Enomoto S."/>
            <person name="Shimane Y."/>
            <person name="Kamekura M."/>
            <person name="Ito T."/>
            <person name="Moriya O."/>
            <person name="Ihara K."/>
            <person name="Takahashi-Ando N."/>
            <person name="Fukushima Y."/>
            <person name="Yoshida Y."/>
            <person name="Usama R."/>
            <person name="Takai K."/>
            <person name="Minegishi H."/>
        </authorList>
    </citation>
    <scope>NUCLEOTIDE SEQUENCE [LARGE SCALE GENOMIC DNA]</scope>
    <source>
        <strain evidence="3 4">MD130-1</strain>
    </source>
</reference>
<protein>
    <recommendedName>
        <fullName evidence="2">Ricin B lectin domain-containing protein</fullName>
    </recommendedName>
</protein>
<dbReference type="OrthoDB" id="184747at2157"/>
<dbReference type="Gene3D" id="2.160.20.10">
    <property type="entry name" value="Single-stranded right-handed beta-helix, Pectin lyase-like"/>
    <property type="match status" value="1"/>
</dbReference>
<dbReference type="CDD" id="cd00161">
    <property type="entry name" value="beta-trefoil_Ricin-like"/>
    <property type="match status" value="1"/>
</dbReference>
<evidence type="ECO:0000259" key="2">
    <source>
        <dbReference type="Pfam" id="PF14200"/>
    </source>
</evidence>
<dbReference type="EMBL" id="BIXZ01000017">
    <property type="protein sequence ID" value="GCF16130.1"/>
    <property type="molecule type" value="Genomic_DNA"/>
</dbReference>
<evidence type="ECO:0000256" key="1">
    <source>
        <dbReference type="SAM" id="MobiDB-lite"/>
    </source>
</evidence>
<dbReference type="Gene3D" id="2.80.10.50">
    <property type="match status" value="2"/>
</dbReference>
<dbReference type="Pfam" id="PF14200">
    <property type="entry name" value="RicinB_lectin_2"/>
    <property type="match status" value="1"/>
</dbReference>
<evidence type="ECO:0000313" key="3">
    <source>
        <dbReference type="EMBL" id="GCF16130.1"/>
    </source>
</evidence>
<sequence>MTRENDSEGCEGTGIESNGLRLGRRAMMAAIGVAGLGAIGSTQALGQQDGNGGEGNGNGNGNGNQPWYTWEADVDAGGNSLMNLSGADPDHLYTSAREADVVVWRDSDDVYQVDGSDGTVAAEEELMAAIQAAVDSLSDGRSTAESVLVASSGVVDADDEVTGVDIPSHTTVDVAGEITIEGETDDLFSAVGAENVEIPRLTVSGGASRAVFLDDCSEIRLGHLWIEGVTVQGVRIQGGCEDIQIDTAYVAETGHHGIETYDVTRIQIGQVIGVDPGSSVLLLNETFDATVGQVIGQNPKFDYATFRLANGCRNVTCGRVVSRGGVRGVSIITGTRDVTVGEVNINGGRKAGILLVDVRNVNILGGVIKNVDGPGVNIWSIGLQGTTSEINESISLGNLRIVDERPEDERSQTHAIRERGACLHNRFLDNDIRNGGTEELIEVGSETTIVDRNVGGGIASGTVTLDSGGPEAGRVEAVTTHRASSLSVRAQPMDETDAAFAWDEWFEWTGDQWDLVFDWRTDPGQPLTLEYVVDRPQGTTDREFDREAIWEESVPDVESGGTYRIVAAHSGKVMEVADGSESGGANVQQGTWNDDPHQKWTVNVDDREDTGWRVYASNIVAEHSGRGLTVSGENAQQGSGQSFTLERYENGHQIKSDDGRLQVEDGSTADGANIVEGGWEGRANQIWVFEEV</sequence>
<dbReference type="InterPro" id="IPR035992">
    <property type="entry name" value="Ricin_B-like_lectins"/>
</dbReference>
<dbReference type="InterPro" id="IPR000772">
    <property type="entry name" value="Ricin_B_lectin"/>
</dbReference>
<dbReference type="SUPFAM" id="SSF50370">
    <property type="entry name" value="Ricin B-like lectins"/>
    <property type="match status" value="1"/>
</dbReference>
<feature type="region of interest" description="Disordered" evidence="1">
    <location>
        <begin position="577"/>
        <end position="596"/>
    </location>
</feature>
<dbReference type="SUPFAM" id="SSF51126">
    <property type="entry name" value="Pectin lyase-like"/>
    <property type="match status" value="1"/>
</dbReference>
<dbReference type="RefSeq" id="WP_137685513.1">
    <property type="nucleotide sequence ID" value="NZ_BIXZ01000017.1"/>
</dbReference>
<feature type="compositionally biased region" description="Gly residues" evidence="1">
    <location>
        <begin position="49"/>
        <end position="62"/>
    </location>
</feature>
<feature type="domain" description="Ricin B lectin" evidence="2">
    <location>
        <begin position="558"/>
        <end position="638"/>
    </location>
</feature>
<name>A0A4C2ERH8_9EURY</name>
<dbReference type="Proteomes" id="UP000304382">
    <property type="component" value="Unassembled WGS sequence"/>
</dbReference>
<evidence type="ECO:0000313" key="4">
    <source>
        <dbReference type="Proteomes" id="UP000304382"/>
    </source>
</evidence>